<dbReference type="InterPro" id="IPR002692">
    <property type="entry name" value="S45"/>
</dbReference>
<proteinExistence type="predicted"/>
<evidence type="ECO:0000313" key="2">
    <source>
        <dbReference type="Proteomes" id="UP000009058"/>
    </source>
</evidence>
<keyword evidence="2" id="KW-1185">Reference proteome</keyword>
<dbReference type="Proteomes" id="UP000009058">
    <property type="component" value="Chromosome 1"/>
</dbReference>
<dbReference type="SUPFAM" id="SSF56235">
    <property type="entry name" value="N-terminal nucleophile aminohydrolases (Ntn hydrolases)"/>
    <property type="match status" value="1"/>
</dbReference>
<dbReference type="GO" id="GO:0016787">
    <property type="term" value="F:hydrolase activity"/>
    <property type="evidence" value="ECO:0007669"/>
    <property type="project" value="InterPro"/>
</dbReference>
<gene>
    <name evidence="1" type="ORF">MGG_08682</name>
</gene>
<reference key="2">
    <citation type="submission" date="2011-05" db="EMBL/GenBank/DDBJ databases">
        <title>The Genome Sequence of Magnaporthe oryzae 70-15.</title>
        <authorList>
            <consortium name="The Broad Institute Genome Sequencing Platform"/>
            <person name="Ma L.-J."/>
            <person name="Dead R."/>
            <person name="Young S.K."/>
            <person name="Zeng Q."/>
            <person name="Gargeya S."/>
            <person name="Fitzgerald M."/>
            <person name="Haas B."/>
            <person name="Abouelleil A."/>
            <person name="Alvarado L."/>
            <person name="Arachchi H.M."/>
            <person name="Berlin A."/>
            <person name="Brown A."/>
            <person name="Chapman S.B."/>
            <person name="Chen Z."/>
            <person name="Dunbar C."/>
            <person name="Freedman E."/>
            <person name="Gearin G."/>
            <person name="Gellesch M."/>
            <person name="Goldberg J."/>
            <person name="Griggs A."/>
            <person name="Gujja S."/>
            <person name="Heiman D."/>
            <person name="Howarth C."/>
            <person name="Larson L."/>
            <person name="Lui A."/>
            <person name="MacDonald P.J.P."/>
            <person name="Mehta T."/>
            <person name="Montmayeur A."/>
            <person name="Murphy C."/>
            <person name="Neiman D."/>
            <person name="Pearson M."/>
            <person name="Priest M."/>
            <person name="Roberts A."/>
            <person name="Saif S."/>
            <person name="Shea T."/>
            <person name="Shenoy N."/>
            <person name="Sisk P."/>
            <person name="Stolte C."/>
            <person name="Sykes S."/>
            <person name="Yandava C."/>
            <person name="Wortman J."/>
            <person name="Nusbaum C."/>
            <person name="Birren B."/>
        </authorList>
    </citation>
    <scope>NUCLEOTIDE SEQUENCE</scope>
    <source>
        <strain>70-15</strain>
    </source>
</reference>
<dbReference type="OrthoDB" id="10408441at2759"/>
<dbReference type="KEGG" id="mgr:MGG_08682"/>
<accession>G4MLI1</accession>
<organism evidence="1 2">
    <name type="scientific">Pyricularia oryzae (strain 70-15 / ATCC MYA-4617 / FGSC 8958)</name>
    <name type="common">Rice blast fungus</name>
    <name type="synonym">Magnaporthe oryzae</name>
    <dbReference type="NCBI Taxonomy" id="242507"/>
    <lineage>
        <taxon>Eukaryota</taxon>
        <taxon>Fungi</taxon>
        <taxon>Dikarya</taxon>
        <taxon>Ascomycota</taxon>
        <taxon>Pezizomycotina</taxon>
        <taxon>Sordariomycetes</taxon>
        <taxon>Sordariomycetidae</taxon>
        <taxon>Magnaporthales</taxon>
        <taxon>Pyriculariaceae</taxon>
        <taxon>Pyricularia</taxon>
    </lineage>
</organism>
<dbReference type="GeneID" id="2678908"/>
<dbReference type="Pfam" id="PF01804">
    <property type="entry name" value="Penicil_amidase"/>
    <property type="match status" value="1"/>
</dbReference>
<dbReference type="InParanoid" id="G4MLI1"/>
<dbReference type="HOGENOM" id="CLU_1219894_0_0_1"/>
<dbReference type="AlphaFoldDB" id="G4MLI1"/>
<evidence type="ECO:0000313" key="1">
    <source>
        <dbReference type="EMBL" id="EHA58502.1"/>
    </source>
</evidence>
<sequence length="227" mass="24554">MHGQSKREAIYTTGPDLAHMIQQIQDHQAQEVSQMIQGSCRAASPVYREYTRYCVIVFTSGLLGGNAVVVSGEHTETPAPLLADDTHLGVGLPGPGLMTVAFNTLIGSSRSKSRRGQSVELRKMLRNMSLDNGVRLNIGASGDVVFGLLNSLYGTRPINFRGPAQSQKAQTGDIMREQRSFSRMDQSPDTLSSFLGQKTGVSNGNLSGSPTGFSGRCILARLYKFEL</sequence>
<dbReference type="VEuPathDB" id="FungiDB:MGG_08682"/>
<dbReference type="RefSeq" id="XP_003711114.1">
    <property type="nucleotide sequence ID" value="XM_003711066.1"/>
</dbReference>
<name>G4MLI1_PYRO7</name>
<reference evidence="1 2" key="1">
    <citation type="journal article" date="2005" name="Nature">
        <title>The genome sequence of the rice blast fungus Magnaporthe grisea.</title>
        <authorList>
            <person name="Dean R.A."/>
            <person name="Talbot N.J."/>
            <person name="Ebbole D.J."/>
            <person name="Farman M.L."/>
            <person name="Mitchell T.K."/>
            <person name="Orbach M.J."/>
            <person name="Thon M."/>
            <person name="Kulkarni R."/>
            <person name="Xu J.R."/>
            <person name="Pan H."/>
            <person name="Read N.D."/>
            <person name="Lee Y.H."/>
            <person name="Carbone I."/>
            <person name="Brown D."/>
            <person name="Oh Y.Y."/>
            <person name="Donofrio N."/>
            <person name="Jeong J.S."/>
            <person name="Soanes D.M."/>
            <person name="Djonovic S."/>
            <person name="Kolomiets E."/>
            <person name="Rehmeyer C."/>
            <person name="Li W."/>
            <person name="Harding M."/>
            <person name="Kim S."/>
            <person name="Lebrun M.H."/>
            <person name="Bohnert H."/>
            <person name="Coughlan S."/>
            <person name="Butler J."/>
            <person name="Calvo S."/>
            <person name="Ma L.J."/>
            <person name="Nicol R."/>
            <person name="Purcell S."/>
            <person name="Nusbaum C."/>
            <person name="Galagan J.E."/>
            <person name="Birren B.W."/>
        </authorList>
    </citation>
    <scope>NUCLEOTIDE SEQUENCE [LARGE SCALE GENOMIC DNA]</scope>
    <source>
        <strain evidence="2">70-15 / ATCC MYA-4617 / FGSC 8958</strain>
    </source>
</reference>
<protein>
    <submittedName>
        <fullName evidence="1">Uncharacterized protein</fullName>
    </submittedName>
</protein>
<dbReference type="GO" id="GO:0017000">
    <property type="term" value="P:antibiotic biosynthetic process"/>
    <property type="evidence" value="ECO:0007669"/>
    <property type="project" value="InterPro"/>
</dbReference>
<dbReference type="InterPro" id="IPR029055">
    <property type="entry name" value="Ntn_hydrolases_N"/>
</dbReference>
<dbReference type="EMBL" id="CM001231">
    <property type="protein sequence ID" value="EHA58502.1"/>
    <property type="molecule type" value="Genomic_DNA"/>
</dbReference>